<dbReference type="HOGENOM" id="CLU_2882807_0_0_5"/>
<geneLocation type="plasmid" evidence="1 2">
    <name>pRetIE4771e</name>
</geneLocation>
<organism evidence="1 2">
    <name type="scientific">Rhizobium etli bv. mimosae str. IE4771</name>
    <dbReference type="NCBI Taxonomy" id="1432050"/>
    <lineage>
        <taxon>Bacteria</taxon>
        <taxon>Pseudomonadati</taxon>
        <taxon>Pseudomonadota</taxon>
        <taxon>Alphaproteobacteria</taxon>
        <taxon>Hyphomicrobiales</taxon>
        <taxon>Rhizobiaceae</taxon>
        <taxon>Rhizobium/Agrobacterium group</taxon>
        <taxon>Rhizobium</taxon>
    </lineage>
</organism>
<reference evidence="1 2" key="1">
    <citation type="submission" date="2013-12" db="EMBL/GenBank/DDBJ databases">
        <title>Complete genome sequence of Rhizobium etli bv. mimosae IE4771.</title>
        <authorList>
            <person name="Bustos P."/>
            <person name="Santamaria R.I."/>
            <person name="Lozano L."/>
            <person name="Ormeno-Orrillo E."/>
            <person name="Rogel M.A."/>
            <person name="Romero D."/>
            <person name="Cevallos M.A."/>
            <person name="Martinez-Romero E."/>
            <person name="Gonzalez V."/>
        </authorList>
    </citation>
    <scope>NUCLEOTIDE SEQUENCE [LARGE SCALE GENOMIC DNA]</scope>
    <source>
        <strain evidence="1 2">IE4771</strain>
        <plasmid evidence="2">Plasmid pRetIE4771e</plasmid>
    </source>
</reference>
<dbReference type="KEGG" id="rei:IE4771_PE00285"/>
<name>A0A060ICZ7_RHIET</name>
<dbReference type="Proteomes" id="UP000027180">
    <property type="component" value="Plasmid pRetIE4771e"/>
</dbReference>
<evidence type="ECO:0000313" key="1">
    <source>
        <dbReference type="EMBL" id="AIC31509.1"/>
    </source>
</evidence>
<keyword evidence="1" id="KW-0614">Plasmid</keyword>
<dbReference type="EMBL" id="CP006991">
    <property type="protein sequence ID" value="AIC31509.1"/>
    <property type="molecule type" value="Genomic_DNA"/>
</dbReference>
<protein>
    <submittedName>
        <fullName evidence="1">Uncharacterized protein</fullName>
    </submittedName>
</protein>
<proteinExistence type="predicted"/>
<dbReference type="AlphaFoldDB" id="A0A060ICZ7"/>
<evidence type="ECO:0000313" key="2">
    <source>
        <dbReference type="Proteomes" id="UP000027180"/>
    </source>
</evidence>
<accession>A0A060ICZ7</accession>
<gene>
    <name evidence="1" type="ORF">IE4771_PE00285</name>
</gene>
<sequence>MTRIETCRLAGAAPGAVSVMPVGPANLSGMAFRRQGVANVHDPVMLSHRGALFVAFIFVATKM</sequence>